<name>A0ABS6F0A3_9CLOT</name>
<accession>A0ABS6F0A3</accession>
<keyword evidence="1" id="KW-0812">Transmembrane</keyword>
<proteinExistence type="predicted"/>
<keyword evidence="1" id="KW-0472">Membrane</keyword>
<evidence type="ECO:0000256" key="1">
    <source>
        <dbReference type="SAM" id="Phobius"/>
    </source>
</evidence>
<dbReference type="EMBL" id="JAHLQL010000002">
    <property type="protein sequence ID" value="MBU5591921.1"/>
    <property type="molecule type" value="Genomic_DNA"/>
</dbReference>
<organism evidence="2 3">
    <name type="scientific">Clostridium simiarum</name>
    <dbReference type="NCBI Taxonomy" id="2841506"/>
    <lineage>
        <taxon>Bacteria</taxon>
        <taxon>Bacillati</taxon>
        <taxon>Bacillota</taxon>
        <taxon>Clostridia</taxon>
        <taxon>Eubacteriales</taxon>
        <taxon>Clostridiaceae</taxon>
        <taxon>Clostridium</taxon>
    </lineage>
</organism>
<feature type="transmembrane region" description="Helical" evidence="1">
    <location>
        <begin position="183"/>
        <end position="200"/>
    </location>
</feature>
<evidence type="ECO:0008006" key="4">
    <source>
        <dbReference type="Google" id="ProtNLM"/>
    </source>
</evidence>
<dbReference type="RefSeq" id="WP_216456835.1">
    <property type="nucleotide sequence ID" value="NZ_JAHLQL010000002.1"/>
</dbReference>
<reference evidence="2 3" key="1">
    <citation type="submission" date="2021-06" db="EMBL/GenBank/DDBJ databases">
        <authorList>
            <person name="Sun Q."/>
            <person name="Li D."/>
        </authorList>
    </citation>
    <scope>NUCLEOTIDE SEQUENCE [LARGE SCALE GENOMIC DNA]</scope>
    <source>
        <strain evidence="2 3">MSJ-4</strain>
    </source>
</reference>
<sequence>MKKVLDELNKIKVLDKSDIVNIRSYINDKYPENAEKENAIILSDTVDKIIYKRLEGLPDNIKFSVKNHVIKNTLGKDKILITLCDIFQTCITEENIIKSFKNELINWVGLNAKIEITAKDINKHLQSIGFKDISSSVLMEQELNFEIQGHMNNSIEELHGLKDKKLRDILPNWVTNSKHLKRVGYIAIIVIFIIPFYNFSRGLYFTSNKDKEKVDNYVIESDKKEDVGVNHPNLHLPEYMRYEKVNKEKLKEFLNKRNSLLCTEPYFSTIFSVAKEFNLNPIVLFAITGQEQNFVPKSDKDAEKIANNPFNVFHSWMEYNTDINDASRIASRTVINLSKNREEDKDPFLWIGRKYAEDPRWGKGVRLIFEELTEYIK</sequence>
<evidence type="ECO:0000313" key="3">
    <source>
        <dbReference type="Proteomes" id="UP000736583"/>
    </source>
</evidence>
<protein>
    <recommendedName>
        <fullName evidence="4">Mannosyl-glycoprotein endo-beta-N-acetylglucosamidase-like domain-containing protein</fullName>
    </recommendedName>
</protein>
<keyword evidence="1" id="KW-1133">Transmembrane helix</keyword>
<comment type="caution">
    <text evidence="2">The sequence shown here is derived from an EMBL/GenBank/DDBJ whole genome shotgun (WGS) entry which is preliminary data.</text>
</comment>
<dbReference type="Proteomes" id="UP000736583">
    <property type="component" value="Unassembled WGS sequence"/>
</dbReference>
<gene>
    <name evidence="2" type="ORF">KQI89_09090</name>
</gene>
<keyword evidence="3" id="KW-1185">Reference proteome</keyword>
<evidence type="ECO:0000313" key="2">
    <source>
        <dbReference type="EMBL" id="MBU5591921.1"/>
    </source>
</evidence>